<dbReference type="OrthoDB" id="9802649at2"/>
<dbReference type="EMBL" id="BAEN01000018">
    <property type="protein sequence ID" value="GAC13355.1"/>
    <property type="molecule type" value="Genomic_DNA"/>
</dbReference>
<dbReference type="SUPFAM" id="SSF53756">
    <property type="entry name" value="UDP-Glycosyltransferase/glycogen phosphorylase"/>
    <property type="match status" value="1"/>
</dbReference>
<evidence type="ECO:0000259" key="1">
    <source>
        <dbReference type="Pfam" id="PF00535"/>
    </source>
</evidence>
<dbReference type="Proteomes" id="UP000006334">
    <property type="component" value="Unassembled WGS sequence"/>
</dbReference>
<comment type="caution">
    <text evidence="2">The sequence shown here is derived from an EMBL/GenBank/DDBJ whole genome shotgun (WGS) entry which is preliminary data.</text>
</comment>
<dbReference type="PANTHER" id="PTHR22916:SF3">
    <property type="entry name" value="UDP-GLCNAC:BETAGAL BETA-1,3-N-ACETYLGLUCOSAMINYLTRANSFERASE-LIKE PROTEIN 1"/>
    <property type="match status" value="1"/>
</dbReference>
<dbReference type="GO" id="GO:0016758">
    <property type="term" value="F:hexosyltransferase activity"/>
    <property type="evidence" value="ECO:0007669"/>
    <property type="project" value="UniProtKB-ARBA"/>
</dbReference>
<name>K6YPX6_9ALTE</name>
<dbReference type="AlphaFoldDB" id="K6YPX6"/>
<evidence type="ECO:0000313" key="2">
    <source>
        <dbReference type="EMBL" id="GAC13355.1"/>
    </source>
</evidence>
<dbReference type="RefSeq" id="WP_008843175.1">
    <property type="nucleotide sequence ID" value="NZ_BAEN01000018.1"/>
</dbReference>
<gene>
    <name evidence="2" type="ORF">GLIP_0709</name>
</gene>
<dbReference type="STRING" id="1127673.GLIP_0709"/>
<dbReference type="eggNOG" id="COG1215">
    <property type="taxonomic scope" value="Bacteria"/>
</dbReference>
<dbReference type="Pfam" id="PF00535">
    <property type="entry name" value="Glycos_transf_2"/>
    <property type="match status" value="1"/>
</dbReference>
<dbReference type="InterPro" id="IPR029044">
    <property type="entry name" value="Nucleotide-diphossugar_trans"/>
</dbReference>
<evidence type="ECO:0000313" key="3">
    <source>
        <dbReference type="Proteomes" id="UP000006334"/>
    </source>
</evidence>
<dbReference type="SUPFAM" id="SSF53448">
    <property type="entry name" value="Nucleotide-diphospho-sugar transferases"/>
    <property type="match status" value="1"/>
</dbReference>
<proteinExistence type="predicted"/>
<dbReference type="InterPro" id="IPR001173">
    <property type="entry name" value="Glyco_trans_2-like"/>
</dbReference>
<dbReference type="PANTHER" id="PTHR22916">
    <property type="entry name" value="GLYCOSYLTRANSFERASE"/>
    <property type="match status" value="1"/>
</dbReference>
<reference evidence="2 3" key="1">
    <citation type="journal article" date="2017" name="Antonie Van Leeuwenhoek">
        <title>Rhizobium rhizosphaerae sp. nov., a novel species isolated from rice rhizosphere.</title>
        <authorList>
            <person name="Zhao J.J."/>
            <person name="Zhang J."/>
            <person name="Zhang R.J."/>
            <person name="Zhang C.W."/>
            <person name="Yin H.Q."/>
            <person name="Zhang X.X."/>
        </authorList>
    </citation>
    <scope>NUCLEOTIDE SEQUENCE [LARGE SCALE GENOMIC DNA]</scope>
    <source>
        <strain evidence="2 3">E3</strain>
    </source>
</reference>
<protein>
    <recommendedName>
        <fullName evidence="1">Glycosyltransferase 2-like domain-containing protein</fullName>
    </recommendedName>
</protein>
<sequence>MEISVIIPCYNALGKIERCLTSLRKMDIPNERFEIVFVDDCSTDGTYDYLTLEAQSQSNWRVLQLDKNSGSPSKPRNHGTNAALGDYIFFLDCDDEILPDTLSDFLAFALEKDACIVRGYLIADDGNHQVEMNKISNWSAGLTKKERIELIIGKQSTIPCSLIKRSVIVDNNIRWSEDIRMGEDSCFLADVLIAADKIEYFSHPTYIYNKKSSFTASSTQTYGALELENHLFVWNYLYGVLAKVGIDYFTLRLKIGLQTALKSLIYHNKYDVTEPLFEKLSQFFIENQKTIHSFNFNQRIEALKSIIMAGDYSAFCHACKPRLLIAGYDLKFILPVVDHLSQFYDVKIDEWPGHNHHNEAESEKLLAWADYIWCEWLLGNAVWYSQRKKPHQKLVVRMHRFELGREFGDQINVHNIDAVVSVSLLFFERLLERFPNIPRAKSRLIHNYVDISGYDKSTADDRRFNIGLIGIVPYRKGLHHGIQILQQLKQHDSRYRLKIFGKSPQDIPWLQKHADEMEYYAKCDAMIAEHNLTDSVEYLGFCNIKKALAENEVGFVLSVSENTKGFPGPESFHLAIADGFAAGAVSLILNWNGCEYIYSDDFIKDSVEQITQSILSLPEQPTQYSLASNAGEELMHDKYSTDEFVRRFVQTFNEI</sequence>
<accession>K6YPX6</accession>
<dbReference type="CDD" id="cd00761">
    <property type="entry name" value="Glyco_tranf_GTA_type"/>
    <property type="match status" value="1"/>
</dbReference>
<organism evidence="2 3">
    <name type="scientific">Aliiglaciecola lipolytica E3</name>
    <dbReference type="NCBI Taxonomy" id="1127673"/>
    <lineage>
        <taxon>Bacteria</taxon>
        <taxon>Pseudomonadati</taxon>
        <taxon>Pseudomonadota</taxon>
        <taxon>Gammaproteobacteria</taxon>
        <taxon>Alteromonadales</taxon>
        <taxon>Alteromonadaceae</taxon>
        <taxon>Aliiglaciecola</taxon>
    </lineage>
</organism>
<keyword evidence="3" id="KW-1185">Reference proteome</keyword>
<dbReference type="eggNOG" id="COG0438">
    <property type="taxonomic scope" value="Bacteria"/>
</dbReference>
<feature type="domain" description="Glycosyltransferase 2-like" evidence="1">
    <location>
        <begin position="4"/>
        <end position="165"/>
    </location>
</feature>
<dbReference type="Gene3D" id="3.40.50.2000">
    <property type="entry name" value="Glycogen Phosphorylase B"/>
    <property type="match status" value="1"/>
</dbReference>
<dbReference type="Gene3D" id="3.90.550.10">
    <property type="entry name" value="Spore Coat Polysaccharide Biosynthesis Protein SpsA, Chain A"/>
    <property type="match status" value="1"/>
</dbReference>